<dbReference type="EMBL" id="JAUKPO010000021">
    <property type="protein sequence ID" value="MDO1449688.1"/>
    <property type="molecule type" value="Genomic_DNA"/>
</dbReference>
<dbReference type="PIRSF" id="PIRSF036389">
    <property type="entry name" value="IOR_B"/>
    <property type="match status" value="1"/>
</dbReference>
<proteinExistence type="predicted"/>
<name>A0ABT8RC63_9BACT</name>
<dbReference type="InterPro" id="IPR000674">
    <property type="entry name" value="Ald_Oxase/Xan_DH_a/b"/>
</dbReference>
<evidence type="ECO:0000313" key="4">
    <source>
        <dbReference type="Proteomes" id="UP001168528"/>
    </source>
</evidence>
<dbReference type="PANTHER" id="PTHR47495:SF1">
    <property type="entry name" value="BLL3820 PROTEIN"/>
    <property type="match status" value="1"/>
</dbReference>
<dbReference type="Gene3D" id="3.90.1170.50">
    <property type="entry name" value="Aldehyde oxidase/xanthine dehydrogenase, a/b hammerhead"/>
    <property type="match status" value="1"/>
</dbReference>
<dbReference type="InterPro" id="IPR008274">
    <property type="entry name" value="AldOxase/xan_DH_MoCoBD1"/>
</dbReference>
<keyword evidence="1" id="KW-0732">Signal</keyword>
<gene>
    <name evidence="3" type="ORF">Q0590_25650</name>
</gene>
<evidence type="ECO:0000259" key="2">
    <source>
        <dbReference type="SMART" id="SM01008"/>
    </source>
</evidence>
<organism evidence="3 4">
    <name type="scientific">Rhodocytophaga aerolata</name>
    <dbReference type="NCBI Taxonomy" id="455078"/>
    <lineage>
        <taxon>Bacteria</taxon>
        <taxon>Pseudomonadati</taxon>
        <taxon>Bacteroidota</taxon>
        <taxon>Cytophagia</taxon>
        <taxon>Cytophagales</taxon>
        <taxon>Rhodocytophagaceae</taxon>
        <taxon>Rhodocytophaga</taxon>
    </lineage>
</organism>
<dbReference type="InterPro" id="IPR012368">
    <property type="entry name" value="OxRdtase_Mopterin-bd_su_IorB"/>
</dbReference>
<dbReference type="Proteomes" id="UP001168528">
    <property type="component" value="Unassembled WGS sequence"/>
</dbReference>
<dbReference type="RefSeq" id="WP_302040491.1">
    <property type="nucleotide sequence ID" value="NZ_JAUKPO010000021.1"/>
</dbReference>
<keyword evidence="4" id="KW-1185">Reference proteome</keyword>
<evidence type="ECO:0000313" key="3">
    <source>
        <dbReference type="EMBL" id="MDO1449688.1"/>
    </source>
</evidence>
<dbReference type="Gene3D" id="3.30.365.10">
    <property type="entry name" value="Aldehyde oxidase/xanthine dehydrogenase, molybdopterin binding domain"/>
    <property type="match status" value="3"/>
</dbReference>
<dbReference type="InterPro" id="IPR046867">
    <property type="entry name" value="AldOxase/xan_DH_MoCoBD2"/>
</dbReference>
<sequence length="735" mass="81852">MKRRNFMKASALVGGGLLLHFNGFSASATKGAKPLADDVPKGVPVNAFLKINPQNEVYFRVTKHEMGQGVATGLAMILAEELDVDWQKVNLEFADADLQTYQSKGGHGTGGSTTIKDMWPILQQMGAATRNMLMQTAAQHWQVDFKEINTDKGELINKKDGARLTYGEIAHKASRYKAPENLAPKASALYRIVGNPLMNKIIPDVVKGTYQYGMDVEVPGMLYALIVRCPVFRGKLKKYDASKTMAVRGVKKVLSTAKIGGISGGMPYHIREGVAVLANSFWAAKKGADQLIVEWEEGQNAKQSIEDLEAHMHQESLQESQPTGYIGNPDAFANVADINYIISAEYVYPYQLHAPMETLNCTACYTNNACEIWLGTQSPNYIAGEVNKLLGIPRENITIHLLPSGGGFGRRYYPDVAIEAIYLSKEAGGVPVKLMYTREQDFGQNMVHPYSFTRYQAGINDAKQVAAWYIKEMRTYTWGATFPYRPELPWIGYSIPNIRFDFKHIEAESLLQSCAWRAVLANGWAFGQECFLDEVAYNLKKDPYEFRKELLEEDKETDIGHSYKISTKRLRQVMDLAVSKTDWRAQKQKGKGRGLSVYPYMHGNSYCAIVAEVIVTKGNLAIERIICAVDCGKLINPDLVKSQIEGGILWGVSALLYGGVEIKKGRVLQTNFHQNKIMRHAECPQIEVYFVESDEGPYGVGELSPPAAVPAIVNAYFQATGKRIRKLPIHREGNL</sequence>
<dbReference type="SUPFAM" id="SSF56003">
    <property type="entry name" value="Molybdenum cofactor-binding domain"/>
    <property type="match status" value="2"/>
</dbReference>
<dbReference type="SMART" id="SM01008">
    <property type="entry name" value="Ald_Xan_dh_C"/>
    <property type="match status" value="1"/>
</dbReference>
<dbReference type="Pfam" id="PF20256">
    <property type="entry name" value="MoCoBD_2"/>
    <property type="match status" value="2"/>
</dbReference>
<feature type="chain" id="PRO_5046666048" evidence="1">
    <location>
        <begin position="27"/>
        <end position="735"/>
    </location>
</feature>
<dbReference type="PANTHER" id="PTHR47495">
    <property type="entry name" value="ALDEHYDE DEHYDROGENASE"/>
    <property type="match status" value="1"/>
</dbReference>
<dbReference type="Pfam" id="PF02738">
    <property type="entry name" value="MoCoBD_1"/>
    <property type="match status" value="1"/>
</dbReference>
<feature type="signal peptide" evidence="1">
    <location>
        <begin position="1"/>
        <end position="26"/>
    </location>
</feature>
<evidence type="ECO:0000256" key="1">
    <source>
        <dbReference type="SAM" id="SignalP"/>
    </source>
</evidence>
<accession>A0ABT8RC63</accession>
<comment type="caution">
    <text evidence="3">The sequence shown here is derived from an EMBL/GenBank/DDBJ whole genome shotgun (WGS) entry which is preliminary data.</text>
</comment>
<dbReference type="InterPro" id="IPR037165">
    <property type="entry name" value="AldOxase/xan_DH_Mopterin-bd_sf"/>
</dbReference>
<reference evidence="3" key="1">
    <citation type="submission" date="2023-07" db="EMBL/GenBank/DDBJ databases">
        <title>The genome sequence of Rhodocytophaga aerolata KACC 12507.</title>
        <authorList>
            <person name="Zhang X."/>
        </authorList>
    </citation>
    <scope>NUCLEOTIDE SEQUENCE</scope>
    <source>
        <strain evidence="3">KACC 12507</strain>
    </source>
</reference>
<feature type="domain" description="Aldehyde oxidase/xanthine dehydrogenase a/b hammerhead" evidence="2">
    <location>
        <begin position="207"/>
        <end position="299"/>
    </location>
</feature>
<protein>
    <submittedName>
        <fullName evidence="3">Molybdopterin-dependent oxidoreductase</fullName>
    </submittedName>
</protein>
<dbReference type="InterPro" id="IPR052516">
    <property type="entry name" value="N-heterocyclic_Hydroxylase"/>
</dbReference>